<dbReference type="Pfam" id="PF02932">
    <property type="entry name" value="Neur_chan_memb"/>
    <property type="match status" value="1"/>
</dbReference>
<feature type="domain" description="Neurotransmitter-gated ion-channel transmembrane" evidence="17">
    <location>
        <begin position="247"/>
        <end position="501"/>
    </location>
</feature>
<dbReference type="InterPro" id="IPR006201">
    <property type="entry name" value="Neur_channel"/>
</dbReference>
<dbReference type="InterPro" id="IPR002394">
    <property type="entry name" value="Nicotinic_acetylcholine_rcpt"/>
</dbReference>
<evidence type="ECO:0000256" key="1">
    <source>
        <dbReference type="ARBA" id="ARBA00022448"/>
    </source>
</evidence>
<dbReference type="Pfam" id="PF02931">
    <property type="entry name" value="Neur_chan_LBD"/>
    <property type="match status" value="1"/>
</dbReference>
<proteinExistence type="inferred from homology"/>
<evidence type="ECO:0000256" key="2">
    <source>
        <dbReference type="ARBA" id="ARBA00022475"/>
    </source>
</evidence>
<dbReference type="Proteomes" id="UP000694845">
    <property type="component" value="Unplaced"/>
</dbReference>
<evidence type="ECO:0000259" key="16">
    <source>
        <dbReference type="Pfam" id="PF02931"/>
    </source>
</evidence>
<keyword evidence="8 15" id="KW-0472">Membrane</keyword>
<dbReference type="PRINTS" id="PR00254">
    <property type="entry name" value="NICOTINICR"/>
</dbReference>
<dbReference type="GeneID" id="110982215"/>
<dbReference type="InterPro" id="IPR038050">
    <property type="entry name" value="Neuro_actylchol_rec"/>
</dbReference>
<evidence type="ECO:0000313" key="19">
    <source>
        <dbReference type="RefSeq" id="XP_022096176.1"/>
    </source>
</evidence>
<evidence type="ECO:0000256" key="4">
    <source>
        <dbReference type="ARBA" id="ARBA00022729"/>
    </source>
</evidence>
<keyword evidence="10" id="KW-0675">Receptor</keyword>
<dbReference type="InterPro" id="IPR006202">
    <property type="entry name" value="Neur_chan_lig-bd"/>
</dbReference>
<feature type="transmembrane region" description="Helical" evidence="15">
    <location>
        <begin position="484"/>
        <end position="508"/>
    </location>
</feature>
<evidence type="ECO:0000256" key="15">
    <source>
        <dbReference type="RuleBase" id="RU000687"/>
    </source>
</evidence>
<evidence type="ECO:0000256" key="12">
    <source>
        <dbReference type="ARBA" id="ARBA00023286"/>
    </source>
</evidence>
<keyword evidence="1 15" id="KW-0813">Transport</keyword>
<evidence type="ECO:0000256" key="3">
    <source>
        <dbReference type="ARBA" id="ARBA00022692"/>
    </source>
</evidence>
<dbReference type="InterPro" id="IPR018000">
    <property type="entry name" value="Neurotransmitter_ion_chnl_CS"/>
</dbReference>
<dbReference type="GO" id="GO:0022848">
    <property type="term" value="F:acetylcholine-gated monoatomic cation-selective channel activity"/>
    <property type="evidence" value="ECO:0007669"/>
    <property type="project" value="InterPro"/>
</dbReference>
<evidence type="ECO:0000256" key="8">
    <source>
        <dbReference type="ARBA" id="ARBA00023136"/>
    </source>
</evidence>
<keyword evidence="11" id="KW-0325">Glycoprotein</keyword>
<keyword evidence="4" id="KW-0732">Signal</keyword>
<evidence type="ECO:0000256" key="10">
    <source>
        <dbReference type="ARBA" id="ARBA00023170"/>
    </source>
</evidence>
<keyword evidence="18" id="KW-1185">Reference proteome</keyword>
<name>A0A8B7YY41_ACAPL</name>
<dbReference type="FunFam" id="1.20.58.390:FF:000001">
    <property type="entry name" value="Neuronal nicotinic acetylcholine receptor subunit 3"/>
    <property type="match status" value="1"/>
</dbReference>
<keyword evidence="9" id="KW-1015">Disulfide bond</keyword>
<keyword evidence="13 15" id="KW-0407">Ion channel</keyword>
<dbReference type="OrthoDB" id="5975154at2759"/>
<dbReference type="CDD" id="cd19064">
    <property type="entry name" value="LGIC_TM_nAChR"/>
    <property type="match status" value="1"/>
</dbReference>
<accession>A0A8B7YY41</accession>
<dbReference type="AlphaFoldDB" id="A0A8B7YY41"/>
<dbReference type="InterPro" id="IPR036719">
    <property type="entry name" value="Neuro-gated_channel_TM_sf"/>
</dbReference>
<dbReference type="PROSITE" id="PS00236">
    <property type="entry name" value="NEUROTR_ION_CHANNEL"/>
    <property type="match status" value="1"/>
</dbReference>
<feature type="transmembrane region" description="Helical" evidence="15">
    <location>
        <begin position="276"/>
        <end position="294"/>
    </location>
</feature>
<evidence type="ECO:0000256" key="11">
    <source>
        <dbReference type="ARBA" id="ARBA00023180"/>
    </source>
</evidence>
<dbReference type="SUPFAM" id="SSF63712">
    <property type="entry name" value="Nicotinic receptor ligand binding domain-like"/>
    <property type="match status" value="1"/>
</dbReference>
<evidence type="ECO:0000256" key="13">
    <source>
        <dbReference type="ARBA" id="ARBA00023303"/>
    </source>
</evidence>
<keyword evidence="6" id="KW-0770">Synapse</keyword>
<dbReference type="RefSeq" id="XP_022096176.1">
    <property type="nucleotide sequence ID" value="XM_022240484.1"/>
</dbReference>
<keyword evidence="3 15" id="KW-0812">Transmembrane</keyword>
<gene>
    <name evidence="19" type="primary">LOC110982215</name>
</gene>
<evidence type="ECO:0000313" key="18">
    <source>
        <dbReference type="Proteomes" id="UP000694845"/>
    </source>
</evidence>
<feature type="domain" description="Neurotransmitter-gated ion-channel ligand-binding" evidence="16">
    <location>
        <begin position="35"/>
        <end position="240"/>
    </location>
</feature>
<comment type="subcellular location">
    <subcellularLocation>
        <location evidence="14">Synaptic cell membrane</location>
        <topology evidence="14">Multi-pass membrane protein</topology>
    </subcellularLocation>
</comment>
<keyword evidence="2" id="KW-1003">Cell membrane</keyword>
<evidence type="ECO:0000256" key="7">
    <source>
        <dbReference type="ARBA" id="ARBA00023065"/>
    </source>
</evidence>
<evidence type="ECO:0000256" key="6">
    <source>
        <dbReference type="ARBA" id="ARBA00023018"/>
    </source>
</evidence>
<protein>
    <submittedName>
        <fullName evidence="19">Neuronal acetylcholine receptor subunit alpha-3-like</fullName>
    </submittedName>
</protein>
<dbReference type="FunFam" id="2.70.170.10:FF:000005">
    <property type="entry name" value="Neuronal nicotinic acetylcholine receptor alpha4 subunit"/>
    <property type="match status" value="1"/>
</dbReference>
<evidence type="ECO:0000256" key="5">
    <source>
        <dbReference type="ARBA" id="ARBA00022989"/>
    </source>
</evidence>
<dbReference type="InterPro" id="IPR036734">
    <property type="entry name" value="Neur_chan_lig-bd_sf"/>
</dbReference>
<dbReference type="OMA" id="KHAIKYP"/>
<dbReference type="PANTHER" id="PTHR18945">
    <property type="entry name" value="NEUROTRANSMITTER GATED ION CHANNEL"/>
    <property type="match status" value="1"/>
</dbReference>
<keyword evidence="5 15" id="KW-1133">Transmembrane helix</keyword>
<feature type="transmembrane region" description="Helical" evidence="15">
    <location>
        <begin position="306"/>
        <end position="329"/>
    </location>
</feature>
<dbReference type="Gene3D" id="1.20.58.390">
    <property type="entry name" value="Neurotransmitter-gated ion-channel transmembrane domain"/>
    <property type="match status" value="2"/>
</dbReference>
<dbReference type="GO" id="GO:0004888">
    <property type="term" value="F:transmembrane signaling receptor activity"/>
    <property type="evidence" value="ECO:0007669"/>
    <property type="project" value="InterPro"/>
</dbReference>
<dbReference type="GO" id="GO:0045211">
    <property type="term" value="C:postsynaptic membrane"/>
    <property type="evidence" value="ECO:0007669"/>
    <property type="project" value="InterPro"/>
</dbReference>
<dbReference type="Gene3D" id="2.70.170.10">
    <property type="entry name" value="Neurotransmitter-gated ion-channel ligand-binding domain"/>
    <property type="match status" value="1"/>
</dbReference>
<dbReference type="KEGG" id="aplc:110982215"/>
<keyword evidence="7 15" id="KW-0406">Ion transport</keyword>
<dbReference type="SUPFAM" id="SSF90112">
    <property type="entry name" value="Neurotransmitter-gated ion-channel transmembrane pore"/>
    <property type="match status" value="1"/>
</dbReference>
<feature type="transmembrane region" description="Helical" evidence="15">
    <location>
        <begin position="241"/>
        <end position="264"/>
    </location>
</feature>
<organism evidence="18 19">
    <name type="scientific">Acanthaster planci</name>
    <name type="common">Crown-of-thorns starfish</name>
    <dbReference type="NCBI Taxonomy" id="133434"/>
    <lineage>
        <taxon>Eukaryota</taxon>
        <taxon>Metazoa</taxon>
        <taxon>Echinodermata</taxon>
        <taxon>Eleutherozoa</taxon>
        <taxon>Asterozoa</taxon>
        <taxon>Asteroidea</taxon>
        <taxon>Valvatacea</taxon>
        <taxon>Valvatida</taxon>
        <taxon>Acanthasteridae</taxon>
        <taxon>Acanthaster</taxon>
    </lineage>
</organism>
<evidence type="ECO:0000256" key="9">
    <source>
        <dbReference type="ARBA" id="ARBA00023157"/>
    </source>
</evidence>
<reference evidence="19" key="1">
    <citation type="submission" date="2025-08" db="UniProtKB">
        <authorList>
            <consortium name="RefSeq"/>
        </authorList>
    </citation>
    <scope>IDENTIFICATION</scope>
</reference>
<feature type="transmembrane region" description="Helical" evidence="15">
    <location>
        <begin position="7"/>
        <end position="26"/>
    </location>
</feature>
<keyword evidence="12" id="KW-1071">Ligand-gated ion channel</keyword>
<dbReference type="NCBIfam" id="TIGR00860">
    <property type="entry name" value="LIC"/>
    <property type="match status" value="1"/>
</dbReference>
<dbReference type="PRINTS" id="PR00252">
    <property type="entry name" value="NRIONCHANNEL"/>
</dbReference>
<evidence type="ECO:0000259" key="17">
    <source>
        <dbReference type="Pfam" id="PF02932"/>
    </source>
</evidence>
<sequence>MAGRATVRALSALVVLMTLIAVEWIIGCEGSNSAQQLFEDKMRGYDPLIRPVDNNSDVVNVSISLALSQLIDIDEKNQVMITSLWLKQQWKDSKLDWDPADYDGLEQLQVPIERLWSPDILLYNTANGDFAAGLGNWATVKYDGTVYWNPPVIFRSSCLIDISYFPFDEQRCKMKFGTWTYDGSVVDLNPLTQRVERENYRANGEWDIVESPVAKHAIKYPCCEEIFIDVTYTFVLHRNPLFYIITLVLPCILIALLTVLVFYLPSAAQEKVTLSISVLIALIVFLLLIPSIVPPTSTTVPLIARYMLFTMAIVSISIFATVWTINLHFRNSNTHTMGKWTKKVFLNVLPRLLLIERPGASHARKERARQKQMERALIRSNVTSSFVYSPVDAAAAGGRGRKEPGGYSKMVMSGSTLSPSLREEIEYRERSGTLRRYEEYEPVKREWDDLLENLQYIQENLKHADEVEDSEEDWKYVGLVVDRLLLWIFLIVVVVGTAVFFVQAPILWESPDEHKREVYDDPEVLLTAGYYDLFPTDPPIPQAVSQAI</sequence>
<evidence type="ECO:0000256" key="14">
    <source>
        <dbReference type="ARBA" id="ARBA00034099"/>
    </source>
</evidence>
<dbReference type="InterPro" id="IPR006029">
    <property type="entry name" value="Neurotrans-gated_channel_TM"/>
</dbReference>
<comment type="similarity">
    <text evidence="15">Belongs to the ligand-gated ion channel (TC 1.A.9) family.</text>
</comment>